<proteinExistence type="predicted"/>
<protein>
    <submittedName>
        <fullName evidence="2">Uncharacterized protein</fullName>
    </submittedName>
</protein>
<evidence type="ECO:0000313" key="3">
    <source>
        <dbReference type="Proteomes" id="UP000654918"/>
    </source>
</evidence>
<evidence type="ECO:0000313" key="2">
    <source>
        <dbReference type="EMBL" id="KAF6821201.1"/>
    </source>
</evidence>
<dbReference type="EMBL" id="WIGO01000262">
    <property type="protein sequence ID" value="KAF6821201.1"/>
    <property type="molecule type" value="Genomic_DNA"/>
</dbReference>
<organism evidence="2 3">
    <name type="scientific">Colletotrichum plurivorum</name>
    <dbReference type="NCBI Taxonomy" id="2175906"/>
    <lineage>
        <taxon>Eukaryota</taxon>
        <taxon>Fungi</taxon>
        <taxon>Dikarya</taxon>
        <taxon>Ascomycota</taxon>
        <taxon>Pezizomycotina</taxon>
        <taxon>Sordariomycetes</taxon>
        <taxon>Hypocreomycetidae</taxon>
        <taxon>Glomerellales</taxon>
        <taxon>Glomerellaceae</taxon>
        <taxon>Colletotrichum</taxon>
        <taxon>Colletotrichum orchidearum species complex</taxon>
    </lineage>
</organism>
<feature type="region of interest" description="Disordered" evidence="1">
    <location>
        <begin position="1"/>
        <end position="63"/>
    </location>
</feature>
<accession>A0A8H6JYV1</accession>
<name>A0A8H6JYV1_9PEZI</name>
<keyword evidence="3" id="KW-1185">Reference proteome</keyword>
<evidence type="ECO:0000256" key="1">
    <source>
        <dbReference type="SAM" id="MobiDB-lite"/>
    </source>
</evidence>
<dbReference type="Proteomes" id="UP000654918">
    <property type="component" value="Unassembled WGS sequence"/>
</dbReference>
<sequence length="463" mass="52448">MFTTTHSIRSDDSEADDAAFIGSGGSSEDDEFHADDINTNVTEACSDASERPTDETKSSSLLENLPPELRSQMLLSMPDLSSLRALVRASPILHAQYRESRNTILRACLDRELDGFYVDAQATLMSRASVLGYRRTDRVVKDFADSYRQCLVGEWALENLEKLAASVAGSESTTTVTETGSERGANLSRSEEIRILRALYRYDTFCHLFGTNKSVRWKSLFYEYEVNEMFFCLFEPWEVEAIVCIDAFLWQRYDQIFDEIHDDLHEDNPKFYDEDSDWNLSDLHDLSRTDTGNGSMRDFFLQGTISRGLKTAVWILAIDDHDTFALKTQRVIVGDQCEDPPAKNCLSSLGQIQRRDHSAKYPNPQDEAEQRRDPMEFTGDTVPPDAPPKAWVLLWDGKYANVYDDFVPAGLKECGYVMWDARRLAQAGLEEAIFKQWEGAADQIGRVESVCGWNPTGVRSYGP</sequence>
<feature type="region of interest" description="Disordered" evidence="1">
    <location>
        <begin position="356"/>
        <end position="384"/>
    </location>
</feature>
<dbReference type="AlphaFoldDB" id="A0A8H6JYV1"/>
<reference evidence="2" key="1">
    <citation type="journal article" date="2020" name="Phytopathology">
        <title>Genome Sequence Resources of Colletotrichum truncatum, C. plurivorum, C. musicola, and C. sojae: Four Species Pathogenic to Soybean (Glycine max).</title>
        <authorList>
            <person name="Rogerio F."/>
            <person name="Boufleur T.R."/>
            <person name="Ciampi-Guillardi M."/>
            <person name="Sukno S.A."/>
            <person name="Thon M.R."/>
            <person name="Massola Junior N.S."/>
            <person name="Baroncelli R."/>
        </authorList>
    </citation>
    <scope>NUCLEOTIDE SEQUENCE</scope>
    <source>
        <strain evidence="2">LFN00145</strain>
    </source>
</reference>
<gene>
    <name evidence="2" type="ORF">CPLU01_12559</name>
</gene>
<comment type="caution">
    <text evidence="2">The sequence shown here is derived from an EMBL/GenBank/DDBJ whole genome shotgun (WGS) entry which is preliminary data.</text>
</comment>
<feature type="compositionally biased region" description="Basic and acidic residues" evidence="1">
    <location>
        <begin position="48"/>
        <end position="57"/>
    </location>
</feature>